<dbReference type="Gene3D" id="1.10.8.10">
    <property type="entry name" value="DNA helicase RuvA subunit, C-terminal domain"/>
    <property type="match status" value="1"/>
</dbReference>
<proteinExistence type="predicted"/>
<accession>Q83MV8</accession>
<dbReference type="NCBIfam" id="TIGR00536">
    <property type="entry name" value="hemK_fam"/>
    <property type="match status" value="1"/>
</dbReference>
<dbReference type="HOGENOM" id="CLU_018398_4_0_11"/>
<dbReference type="GeneID" id="67388107"/>
<gene>
    <name evidence="8" type="primary">hemK</name>
    <name evidence="8" type="ordered locus">TWT_434</name>
</gene>
<evidence type="ECO:0000256" key="3">
    <source>
        <dbReference type="ARBA" id="ARBA00022679"/>
    </source>
</evidence>
<dbReference type="Pfam" id="PF17827">
    <property type="entry name" value="PrmC_N"/>
    <property type="match status" value="1"/>
</dbReference>
<organism evidence="8 9">
    <name type="scientific">Tropheryma whipplei (strain Twist)</name>
    <name type="common">Whipple's bacillus</name>
    <dbReference type="NCBI Taxonomy" id="203267"/>
    <lineage>
        <taxon>Bacteria</taxon>
        <taxon>Bacillati</taxon>
        <taxon>Actinomycetota</taxon>
        <taxon>Actinomycetes</taxon>
        <taxon>Micrococcales</taxon>
        <taxon>Tropherymataceae</taxon>
        <taxon>Tropheryma</taxon>
    </lineage>
</organism>
<sequence>MFRDLLLWGTRRLSNSLSPRVESEILLSFACNISRECVMRHTLLSTGSVSPIEVEKYKKLIAQRSEGYPVQYLVRTSGFYEHDILVGPGALVPRPETEILVQRVLTELCTTGTLIRSVWDLGTGTGCITLALASRATDIEYLAVDKSNSAIQWAEKNLRHLRNVTIRKADFTVDSDLLALLSEFGPPDVVVANPPYLPQSVMHEKYEPYMALCGGGPEGLDLLRAVARASSIVLANSGLLFLEHLPDQSQSLRVSLEAMGFCDIESFCDLNDRLRFSSAKIIRLD</sequence>
<keyword evidence="2" id="KW-0489">Methyltransferase</keyword>
<dbReference type="GO" id="GO:0032259">
    <property type="term" value="P:methylation"/>
    <property type="evidence" value="ECO:0007669"/>
    <property type="project" value="UniProtKB-KW"/>
</dbReference>
<keyword evidence="9" id="KW-1185">Reference proteome</keyword>
<dbReference type="SUPFAM" id="SSF53335">
    <property type="entry name" value="S-adenosyl-L-methionine-dependent methyltransferases"/>
    <property type="match status" value="1"/>
</dbReference>
<evidence type="ECO:0000256" key="1">
    <source>
        <dbReference type="ARBA" id="ARBA00012771"/>
    </source>
</evidence>
<dbReference type="InterPro" id="IPR002052">
    <property type="entry name" value="DNA_methylase_N6_adenine_CS"/>
</dbReference>
<feature type="domain" description="Methyltransferase small" evidence="6">
    <location>
        <begin position="100"/>
        <end position="200"/>
    </location>
</feature>
<dbReference type="EC" id="2.1.1.297" evidence="1"/>
<dbReference type="GO" id="GO:0003676">
    <property type="term" value="F:nucleic acid binding"/>
    <property type="evidence" value="ECO:0007669"/>
    <property type="project" value="InterPro"/>
</dbReference>
<keyword evidence="4" id="KW-0949">S-adenosyl-L-methionine</keyword>
<dbReference type="AlphaFoldDB" id="Q83MV8"/>
<dbReference type="Proteomes" id="UP000002200">
    <property type="component" value="Chromosome"/>
</dbReference>
<dbReference type="InterPro" id="IPR050320">
    <property type="entry name" value="N5-glutamine_MTase"/>
</dbReference>
<evidence type="ECO:0000256" key="2">
    <source>
        <dbReference type="ARBA" id="ARBA00022603"/>
    </source>
</evidence>
<dbReference type="GO" id="GO:0102559">
    <property type="term" value="F:peptide chain release factor N(5)-glutamine methyltransferase activity"/>
    <property type="evidence" value="ECO:0007669"/>
    <property type="project" value="UniProtKB-EC"/>
</dbReference>
<dbReference type="EMBL" id="AE014184">
    <property type="protein sequence ID" value="AAO44531.1"/>
    <property type="molecule type" value="Genomic_DNA"/>
</dbReference>
<dbReference type="PANTHER" id="PTHR18895">
    <property type="entry name" value="HEMK METHYLTRANSFERASE"/>
    <property type="match status" value="1"/>
</dbReference>
<dbReference type="PANTHER" id="PTHR18895:SF74">
    <property type="entry name" value="MTRF1L RELEASE FACTOR GLUTAMINE METHYLTRANSFERASE"/>
    <property type="match status" value="1"/>
</dbReference>
<evidence type="ECO:0000259" key="7">
    <source>
        <dbReference type="Pfam" id="PF17827"/>
    </source>
</evidence>
<dbReference type="InterPro" id="IPR007848">
    <property type="entry name" value="Small_mtfrase_dom"/>
</dbReference>
<keyword evidence="3" id="KW-0808">Transferase</keyword>
<dbReference type="InterPro" id="IPR040758">
    <property type="entry name" value="PrmC_N"/>
</dbReference>
<protein>
    <recommendedName>
        <fullName evidence="1">peptide chain release factor N(5)-glutamine methyltransferase</fullName>
        <ecNumber evidence="1">2.1.1.297</ecNumber>
    </recommendedName>
</protein>
<name>Q83MV8_TROWT</name>
<dbReference type="eggNOG" id="COG2890">
    <property type="taxonomic scope" value="Bacteria"/>
</dbReference>
<dbReference type="InterPro" id="IPR004556">
    <property type="entry name" value="HemK-like"/>
</dbReference>
<evidence type="ECO:0000313" key="8">
    <source>
        <dbReference type="EMBL" id="AAO44531.1"/>
    </source>
</evidence>
<dbReference type="PROSITE" id="PS00092">
    <property type="entry name" value="N6_MTASE"/>
    <property type="match status" value="1"/>
</dbReference>
<dbReference type="STRING" id="203267.TWT_434"/>
<dbReference type="RefSeq" id="WP_011096286.1">
    <property type="nucleotide sequence ID" value="NC_004572.3"/>
</dbReference>
<reference evidence="8 9" key="1">
    <citation type="journal article" date="2003" name="Genome Res.">
        <title>Tropheryma whipplei twist: a human pathogenic Actinobacteria with a reduced genome.</title>
        <authorList>
            <person name="Raoult D."/>
            <person name="Ogata H."/>
            <person name="Audic S."/>
            <person name="Robert C."/>
            <person name="Suhre K."/>
            <person name="Drancourt M."/>
            <person name="Claverie J.-M."/>
        </authorList>
    </citation>
    <scope>NUCLEOTIDE SEQUENCE [LARGE SCALE GENOMIC DNA]</scope>
    <source>
        <strain evidence="8 9">Twist</strain>
    </source>
</reference>
<comment type="catalytic activity">
    <reaction evidence="5">
        <text>L-glutaminyl-[peptide chain release factor] + S-adenosyl-L-methionine = N(5)-methyl-L-glutaminyl-[peptide chain release factor] + S-adenosyl-L-homocysteine + H(+)</text>
        <dbReference type="Rhea" id="RHEA:42896"/>
        <dbReference type="Rhea" id="RHEA-COMP:10271"/>
        <dbReference type="Rhea" id="RHEA-COMP:10272"/>
        <dbReference type="ChEBI" id="CHEBI:15378"/>
        <dbReference type="ChEBI" id="CHEBI:30011"/>
        <dbReference type="ChEBI" id="CHEBI:57856"/>
        <dbReference type="ChEBI" id="CHEBI:59789"/>
        <dbReference type="ChEBI" id="CHEBI:61891"/>
        <dbReference type="EC" id="2.1.1.297"/>
    </reaction>
</comment>
<evidence type="ECO:0000259" key="6">
    <source>
        <dbReference type="Pfam" id="PF05175"/>
    </source>
</evidence>
<dbReference type="Pfam" id="PF05175">
    <property type="entry name" value="MTS"/>
    <property type="match status" value="1"/>
</dbReference>
<feature type="domain" description="Release factor glutamine methyltransferase N-terminal" evidence="7">
    <location>
        <begin position="4"/>
        <end position="74"/>
    </location>
</feature>
<dbReference type="NCBIfam" id="TIGR03534">
    <property type="entry name" value="RF_mod_PrmC"/>
    <property type="match status" value="1"/>
</dbReference>
<dbReference type="Gene3D" id="3.40.50.150">
    <property type="entry name" value="Vaccinia Virus protein VP39"/>
    <property type="match status" value="1"/>
</dbReference>
<dbReference type="CDD" id="cd02440">
    <property type="entry name" value="AdoMet_MTases"/>
    <property type="match status" value="1"/>
</dbReference>
<dbReference type="InterPro" id="IPR029063">
    <property type="entry name" value="SAM-dependent_MTases_sf"/>
</dbReference>
<evidence type="ECO:0000256" key="4">
    <source>
        <dbReference type="ARBA" id="ARBA00022691"/>
    </source>
</evidence>
<dbReference type="KEGG" id="twh:TWT_434"/>
<dbReference type="OrthoDB" id="9800643at2"/>
<evidence type="ECO:0000256" key="5">
    <source>
        <dbReference type="ARBA" id="ARBA00048391"/>
    </source>
</evidence>
<dbReference type="InterPro" id="IPR019874">
    <property type="entry name" value="RF_methyltr_PrmC"/>
</dbReference>
<evidence type="ECO:0000313" key="9">
    <source>
        <dbReference type="Proteomes" id="UP000002200"/>
    </source>
</evidence>